<reference evidence="1" key="1">
    <citation type="submission" date="2021-01" db="EMBL/GenBank/DDBJ databases">
        <authorList>
            <consortium name="Genoscope - CEA"/>
            <person name="William W."/>
        </authorList>
    </citation>
    <scope>NUCLEOTIDE SEQUENCE</scope>
</reference>
<evidence type="ECO:0000313" key="1">
    <source>
        <dbReference type="EMBL" id="CAD8165585.1"/>
    </source>
</evidence>
<accession>A0A8S1UM34</accession>
<comment type="caution">
    <text evidence="1">The sequence shown here is derived from an EMBL/GenBank/DDBJ whole genome shotgun (WGS) entry which is preliminary data.</text>
</comment>
<dbReference type="Proteomes" id="UP000683925">
    <property type="component" value="Unassembled WGS sequence"/>
</dbReference>
<dbReference type="EMBL" id="CAJJDP010000047">
    <property type="protein sequence ID" value="CAD8165585.1"/>
    <property type="molecule type" value="Genomic_DNA"/>
</dbReference>
<evidence type="ECO:0000313" key="2">
    <source>
        <dbReference type="Proteomes" id="UP000683925"/>
    </source>
</evidence>
<sequence length="115" mass="14123">MEIQTTQKALQLILQTKQSNHFGSKIQYSAFQSFKKQISLKQLWNKAYSSFKRFFEEKILVTNSFNPSYIYKNQQRMQFLIQEYKQINCQLKLMQFNKQKNLYKKVRHKMKLRIR</sequence>
<gene>
    <name evidence="1" type="ORF">POCTA_138.1.T0470018</name>
</gene>
<keyword evidence="2" id="KW-1185">Reference proteome</keyword>
<dbReference type="AlphaFoldDB" id="A0A8S1UM34"/>
<organism evidence="1 2">
    <name type="scientific">Paramecium octaurelia</name>
    <dbReference type="NCBI Taxonomy" id="43137"/>
    <lineage>
        <taxon>Eukaryota</taxon>
        <taxon>Sar</taxon>
        <taxon>Alveolata</taxon>
        <taxon>Ciliophora</taxon>
        <taxon>Intramacronucleata</taxon>
        <taxon>Oligohymenophorea</taxon>
        <taxon>Peniculida</taxon>
        <taxon>Parameciidae</taxon>
        <taxon>Paramecium</taxon>
    </lineage>
</organism>
<name>A0A8S1UM34_PAROT</name>
<proteinExistence type="predicted"/>
<protein>
    <submittedName>
        <fullName evidence="1">Uncharacterized protein</fullName>
    </submittedName>
</protein>